<evidence type="ECO:0000313" key="2">
    <source>
        <dbReference type="EMBL" id="KAJ9582172.1"/>
    </source>
</evidence>
<accession>A0AAD7ZKQ3</accession>
<comment type="caution">
    <text evidence="2">The sequence shown here is derived from an EMBL/GenBank/DDBJ whole genome shotgun (WGS) entry which is preliminary data.</text>
</comment>
<feature type="transmembrane region" description="Helical" evidence="1">
    <location>
        <begin position="95"/>
        <end position="122"/>
    </location>
</feature>
<keyword evidence="3" id="KW-1185">Reference proteome</keyword>
<dbReference type="EMBL" id="JASPKZ010007822">
    <property type="protein sequence ID" value="KAJ9582172.1"/>
    <property type="molecule type" value="Genomic_DNA"/>
</dbReference>
<keyword evidence="1" id="KW-0812">Transmembrane</keyword>
<keyword evidence="1" id="KW-1133">Transmembrane helix</keyword>
<reference evidence="2" key="2">
    <citation type="submission" date="2023-05" db="EMBL/GenBank/DDBJ databases">
        <authorList>
            <person name="Fouks B."/>
        </authorList>
    </citation>
    <scope>NUCLEOTIDE SEQUENCE</scope>
    <source>
        <strain evidence="2">Stay&amp;Tobe</strain>
        <tissue evidence="2">Testes</tissue>
    </source>
</reference>
<evidence type="ECO:0000313" key="3">
    <source>
        <dbReference type="Proteomes" id="UP001233999"/>
    </source>
</evidence>
<evidence type="ECO:0000256" key="1">
    <source>
        <dbReference type="SAM" id="Phobius"/>
    </source>
</evidence>
<proteinExistence type="predicted"/>
<reference evidence="2" key="1">
    <citation type="journal article" date="2023" name="IScience">
        <title>Live-bearing cockroach genome reveals convergent evolutionary mechanisms linked to viviparity in insects and beyond.</title>
        <authorList>
            <person name="Fouks B."/>
            <person name="Harrison M.C."/>
            <person name="Mikhailova A.A."/>
            <person name="Marchal E."/>
            <person name="English S."/>
            <person name="Carruthers M."/>
            <person name="Jennings E.C."/>
            <person name="Chiamaka E.L."/>
            <person name="Frigard R.A."/>
            <person name="Pippel M."/>
            <person name="Attardo G.M."/>
            <person name="Benoit J.B."/>
            <person name="Bornberg-Bauer E."/>
            <person name="Tobe S.S."/>
        </authorList>
    </citation>
    <scope>NUCLEOTIDE SEQUENCE</scope>
    <source>
        <strain evidence="2">Stay&amp;Tobe</strain>
    </source>
</reference>
<keyword evidence="1" id="KW-0472">Membrane</keyword>
<protein>
    <submittedName>
        <fullName evidence="2">Uncharacterized protein</fullName>
    </submittedName>
</protein>
<feature type="transmembrane region" description="Helical" evidence="1">
    <location>
        <begin position="53"/>
        <end position="74"/>
    </location>
</feature>
<dbReference type="Proteomes" id="UP001233999">
    <property type="component" value="Unassembled WGS sequence"/>
</dbReference>
<dbReference type="AlphaFoldDB" id="A0AAD7ZKQ3"/>
<feature type="non-terminal residue" evidence="2">
    <location>
        <position position="168"/>
    </location>
</feature>
<sequence>MRFALVRIKVATLLRQLYTRGVDMETPTDRLTDAQFIAIAAVPLLLSWPNNQLIIHANYYTYYLTAAVFPYLAFRFSRLSSCLSVSRSHNISSPYVAAGSILASNSLIAVSISFLCWFSFVVDFRSNALNLNKFMMMYGVVAMWPVRWDDFSILLPNMNLKLKRQLVR</sequence>
<organism evidence="2 3">
    <name type="scientific">Diploptera punctata</name>
    <name type="common">Pacific beetle cockroach</name>
    <dbReference type="NCBI Taxonomy" id="6984"/>
    <lineage>
        <taxon>Eukaryota</taxon>
        <taxon>Metazoa</taxon>
        <taxon>Ecdysozoa</taxon>
        <taxon>Arthropoda</taxon>
        <taxon>Hexapoda</taxon>
        <taxon>Insecta</taxon>
        <taxon>Pterygota</taxon>
        <taxon>Neoptera</taxon>
        <taxon>Polyneoptera</taxon>
        <taxon>Dictyoptera</taxon>
        <taxon>Blattodea</taxon>
        <taxon>Blaberoidea</taxon>
        <taxon>Blaberidae</taxon>
        <taxon>Diplopterinae</taxon>
        <taxon>Diploptera</taxon>
    </lineage>
</organism>
<feature type="non-terminal residue" evidence="2">
    <location>
        <position position="1"/>
    </location>
</feature>
<name>A0AAD7ZKQ3_DIPPU</name>
<gene>
    <name evidence="2" type="ORF">L9F63_003514</name>
</gene>